<name>A0AAV4T8E9_9ARAC</name>
<accession>A0AAV4T8E9</accession>
<dbReference type="AlphaFoldDB" id="A0AAV4T8E9"/>
<sequence>MSMVHDVQGSGQEGDVRPKFGKNKCPMYKDFNNVNLLLSSDMVNCKFRICHIDMTLRSTMTFIGKFYEVPRVAEELVIAWIFSRSWKAFGP</sequence>
<organism evidence="1 2">
    <name type="scientific">Caerostris darwini</name>
    <dbReference type="NCBI Taxonomy" id="1538125"/>
    <lineage>
        <taxon>Eukaryota</taxon>
        <taxon>Metazoa</taxon>
        <taxon>Ecdysozoa</taxon>
        <taxon>Arthropoda</taxon>
        <taxon>Chelicerata</taxon>
        <taxon>Arachnida</taxon>
        <taxon>Araneae</taxon>
        <taxon>Araneomorphae</taxon>
        <taxon>Entelegynae</taxon>
        <taxon>Araneoidea</taxon>
        <taxon>Araneidae</taxon>
        <taxon>Caerostris</taxon>
    </lineage>
</organism>
<evidence type="ECO:0000313" key="2">
    <source>
        <dbReference type="Proteomes" id="UP001054837"/>
    </source>
</evidence>
<gene>
    <name evidence="1" type="ORF">CDAR_468791</name>
</gene>
<keyword evidence="2" id="KW-1185">Reference proteome</keyword>
<proteinExistence type="predicted"/>
<comment type="caution">
    <text evidence="1">The sequence shown here is derived from an EMBL/GenBank/DDBJ whole genome shotgun (WGS) entry which is preliminary data.</text>
</comment>
<dbReference type="EMBL" id="BPLQ01009083">
    <property type="protein sequence ID" value="GIY41591.1"/>
    <property type="molecule type" value="Genomic_DNA"/>
</dbReference>
<evidence type="ECO:0000313" key="1">
    <source>
        <dbReference type="EMBL" id="GIY41591.1"/>
    </source>
</evidence>
<dbReference type="Proteomes" id="UP001054837">
    <property type="component" value="Unassembled WGS sequence"/>
</dbReference>
<reference evidence="1 2" key="1">
    <citation type="submission" date="2021-06" db="EMBL/GenBank/DDBJ databases">
        <title>Caerostris darwini draft genome.</title>
        <authorList>
            <person name="Kono N."/>
            <person name="Arakawa K."/>
        </authorList>
    </citation>
    <scope>NUCLEOTIDE SEQUENCE [LARGE SCALE GENOMIC DNA]</scope>
</reference>
<protein>
    <submittedName>
        <fullName evidence="1">Uncharacterized protein</fullName>
    </submittedName>
</protein>